<dbReference type="RefSeq" id="WP_057850193.1">
    <property type="nucleotide sequence ID" value="NZ_LLXX01000064.1"/>
</dbReference>
<gene>
    <name evidence="3" type="ORF">CP49_35995</name>
</gene>
<reference evidence="3 4" key="1">
    <citation type="submission" date="2014-03" db="EMBL/GenBank/DDBJ databases">
        <title>Bradyrhizobium valentinum sp. nov., isolated from effective nodules of Lupinus mariae-josephae, a lupine endemic of basic-lime soils in Eastern Spain.</title>
        <authorList>
            <person name="Duran D."/>
            <person name="Rey L."/>
            <person name="Navarro A."/>
            <person name="Busquets A."/>
            <person name="Imperial J."/>
            <person name="Ruiz-Argueso T."/>
        </authorList>
    </citation>
    <scope>NUCLEOTIDE SEQUENCE [LARGE SCALE GENOMIC DNA]</scope>
    <source>
        <strain evidence="3 4">LmjM3</strain>
    </source>
</reference>
<dbReference type="Gene3D" id="3.30.310.70">
    <property type="entry name" value="TT1751-like domain"/>
    <property type="match status" value="1"/>
</dbReference>
<dbReference type="STRING" id="1518501.CQ10_35855"/>
<dbReference type="InterPro" id="IPR035923">
    <property type="entry name" value="TT1751-like_sf"/>
</dbReference>
<evidence type="ECO:0000259" key="2">
    <source>
        <dbReference type="Pfam" id="PF03625"/>
    </source>
</evidence>
<evidence type="ECO:0000313" key="3">
    <source>
        <dbReference type="EMBL" id="KRR09668.1"/>
    </source>
</evidence>
<accession>A0A0R3KDS7</accession>
<dbReference type="PANTHER" id="PTHR38342">
    <property type="entry name" value="SLR5037 PROTEIN"/>
    <property type="match status" value="1"/>
</dbReference>
<feature type="chain" id="PRO_5009796728" description="DUF302 domain-containing protein" evidence="1">
    <location>
        <begin position="19"/>
        <end position="153"/>
    </location>
</feature>
<feature type="domain" description="DUF302" evidence="2">
    <location>
        <begin position="56"/>
        <end position="116"/>
    </location>
</feature>
<feature type="signal peptide" evidence="1">
    <location>
        <begin position="1"/>
        <end position="18"/>
    </location>
</feature>
<comment type="caution">
    <text evidence="3">The sequence shown here is derived from an EMBL/GenBank/DDBJ whole genome shotgun (WGS) entry which is preliminary data.</text>
</comment>
<name>A0A0R3KDS7_9BRAD</name>
<dbReference type="Proteomes" id="UP000051913">
    <property type="component" value="Unassembled WGS sequence"/>
</dbReference>
<dbReference type="AlphaFoldDB" id="A0A0R3KDS7"/>
<keyword evidence="4" id="KW-1185">Reference proteome</keyword>
<dbReference type="InterPro" id="IPR005180">
    <property type="entry name" value="DUF302"/>
</dbReference>
<dbReference type="PANTHER" id="PTHR38342:SF2">
    <property type="entry name" value="INNER MEMBRANE OR EXPORTED"/>
    <property type="match status" value="1"/>
</dbReference>
<sequence length="153" mass="16751">MKFMLVFLALIIAAPACADNGIITKPSNFSVKDTISRFEAAVKSREGAGLMVFTEIDHAAAGKKFGIDMRPRTVVIFGNPKLGTPVMAKTPLLAIDNPPKALIWEDDQGKVWLSYNSADYLYKTIYPRHGLEAPPNYSAFAKTLSDITDEATK</sequence>
<protein>
    <recommendedName>
        <fullName evidence="2">DUF302 domain-containing protein</fullName>
    </recommendedName>
</protein>
<keyword evidence="1" id="KW-0732">Signal</keyword>
<dbReference type="OrthoDB" id="9799367at2"/>
<dbReference type="SUPFAM" id="SSF103247">
    <property type="entry name" value="TT1751-like"/>
    <property type="match status" value="1"/>
</dbReference>
<dbReference type="Pfam" id="PF03625">
    <property type="entry name" value="DUF302"/>
    <property type="match status" value="1"/>
</dbReference>
<dbReference type="CDD" id="cd14797">
    <property type="entry name" value="DUF302"/>
    <property type="match status" value="1"/>
</dbReference>
<evidence type="ECO:0000313" key="4">
    <source>
        <dbReference type="Proteomes" id="UP000051913"/>
    </source>
</evidence>
<dbReference type="EMBL" id="LLXX01000064">
    <property type="protein sequence ID" value="KRR09668.1"/>
    <property type="molecule type" value="Genomic_DNA"/>
</dbReference>
<proteinExistence type="predicted"/>
<evidence type="ECO:0000256" key="1">
    <source>
        <dbReference type="SAM" id="SignalP"/>
    </source>
</evidence>
<organism evidence="3 4">
    <name type="scientific">Bradyrhizobium valentinum</name>
    <dbReference type="NCBI Taxonomy" id="1518501"/>
    <lineage>
        <taxon>Bacteria</taxon>
        <taxon>Pseudomonadati</taxon>
        <taxon>Pseudomonadota</taxon>
        <taxon>Alphaproteobacteria</taxon>
        <taxon>Hyphomicrobiales</taxon>
        <taxon>Nitrobacteraceae</taxon>
        <taxon>Bradyrhizobium</taxon>
    </lineage>
</organism>